<gene>
    <name evidence="1" type="ORF">ETSY2_18215</name>
</gene>
<dbReference type="PROSITE" id="PS00141">
    <property type="entry name" value="ASP_PROTEASE"/>
    <property type="match status" value="1"/>
</dbReference>
<reference evidence="1 2" key="1">
    <citation type="journal article" date="2014" name="Nature">
        <title>An environmental bacterial taxon with a large and distinct metabolic repertoire.</title>
        <authorList>
            <person name="Wilson M.C."/>
            <person name="Mori T."/>
            <person name="Ruckert C."/>
            <person name="Uria A.R."/>
            <person name="Helf M.J."/>
            <person name="Takada K."/>
            <person name="Gernert C."/>
            <person name="Steffens U.A."/>
            <person name="Heycke N."/>
            <person name="Schmitt S."/>
            <person name="Rinke C."/>
            <person name="Helfrich E.J."/>
            <person name="Brachmann A.O."/>
            <person name="Gurgui C."/>
            <person name="Wakimoto T."/>
            <person name="Kracht M."/>
            <person name="Crusemann M."/>
            <person name="Hentschel U."/>
            <person name="Abe I."/>
            <person name="Matsunaga S."/>
            <person name="Kalinowski J."/>
            <person name="Takeyama H."/>
            <person name="Piel J."/>
        </authorList>
    </citation>
    <scope>NUCLEOTIDE SEQUENCE [LARGE SCALE GENOMIC DNA]</scope>
    <source>
        <strain evidence="2">TSY2</strain>
    </source>
</reference>
<sequence length="132" mass="14488">MPSHSASRIQGRIDYGGLLLVPVEIDGMDFEFLVDTGAAYTAMSERLASLLNVLTPDPHRLTIAPVHGRTISVPQVRLPTLRLGGIELTQVEAVVVSFPSILRLHGIIGMNILSRFRMTLESDTRTLVLRTV</sequence>
<dbReference type="CDD" id="cd05483">
    <property type="entry name" value="retropepsin_like_bacteria"/>
    <property type="match status" value="1"/>
</dbReference>
<dbReference type="SUPFAM" id="SSF50630">
    <property type="entry name" value="Acid proteases"/>
    <property type="match status" value="1"/>
</dbReference>
<evidence type="ECO:0000313" key="1">
    <source>
        <dbReference type="EMBL" id="ETX06254.1"/>
    </source>
</evidence>
<dbReference type="HOGENOM" id="CLU_2116533_0_0_7"/>
<dbReference type="GO" id="GO:0004190">
    <property type="term" value="F:aspartic-type endopeptidase activity"/>
    <property type="evidence" value="ECO:0007669"/>
    <property type="project" value="InterPro"/>
</dbReference>
<evidence type="ECO:0000313" key="2">
    <source>
        <dbReference type="Proteomes" id="UP000019140"/>
    </source>
</evidence>
<dbReference type="Pfam" id="PF13975">
    <property type="entry name" value="gag-asp_proteas"/>
    <property type="match status" value="1"/>
</dbReference>
<dbReference type="InterPro" id="IPR001969">
    <property type="entry name" value="Aspartic_peptidase_AS"/>
</dbReference>
<dbReference type="Proteomes" id="UP000019140">
    <property type="component" value="Unassembled WGS sequence"/>
</dbReference>
<accession>W4M7C3</accession>
<proteinExistence type="predicted"/>
<dbReference type="AlphaFoldDB" id="W4M7C3"/>
<dbReference type="GO" id="GO:0006508">
    <property type="term" value="P:proteolysis"/>
    <property type="evidence" value="ECO:0007669"/>
    <property type="project" value="InterPro"/>
</dbReference>
<dbReference type="Gene3D" id="2.40.70.10">
    <property type="entry name" value="Acid Proteases"/>
    <property type="match status" value="1"/>
</dbReference>
<comment type="caution">
    <text evidence="1">The sequence shown here is derived from an EMBL/GenBank/DDBJ whole genome shotgun (WGS) entry which is preliminary data.</text>
</comment>
<name>W4M7C3_9BACT</name>
<protein>
    <recommendedName>
        <fullName evidence="3">Peptidase A2 domain-containing protein</fullName>
    </recommendedName>
</protein>
<dbReference type="EMBL" id="AZHX01000747">
    <property type="protein sequence ID" value="ETX06254.1"/>
    <property type="molecule type" value="Genomic_DNA"/>
</dbReference>
<organism evidence="1 2">
    <name type="scientific">Candidatus Entotheonella gemina</name>
    <dbReference type="NCBI Taxonomy" id="1429439"/>
    <lineage>
        <taxon>Bacteria</taxon>
        <taxon>Pseudomonadati</taxon>
        <taxon>Nitrospinota/Tectimicrobiota group</taxon>
        <taxon>Candidatus Tectimicrobiota</taxon>
        <taxon>Candidatus Entotheonellia</taxon>
        <taxon>Candidatus Entotheonellales</taxon>
        <taxon>Candidatus Entotheonellaceae</taxon>
        <taxon>Candidatus Entotheonella</taxon>
    </lineage>
</organism>
<keyword evidence="2" id="KW-1185">Reference proteome</keyword>
<dbReference type="InterPro" id="IPR021109">
    <property type="entry name" value="Peptidase_aspartic_dom_sf"/>
</dbReference>
<dbReference type="InterPro" id="IPR034122">
    <property type="entry name" value="Retropepsin-like_bacterial"/>
</dbReference>
<evidence type="ECO:0008006" key="3">
    <source>
        <dbReference type="Google" id="ProtNLM"/>
    </source>
</evidence>